<sequence length="82" mass="9307">MSISEQNNMKFLKHILLGALSVSLIFLLIGSCANSLNQQNYLECKLKLEQDRQKARSGQAYSYKSQSFEECRAPAVYRTADD</sequence>
<evidence type="ECO:0000313" key="1">
    <source>
        <dbReference type="EMBL" id="SVA14821.1"/>
    </source>
</evidence>
<protein>
    <submittedName>
        <fullName evidence="1">Uncharacterized protein</fullName>
    </submittedName>
</protein>
<dbReference type="EMBL" id="UINC01004506">
    <property type="protein sequence ID" value="SVA14821.1"/>
    <property type="molecule type" value="Genomic_DNA"/>
</dbReference>
<name>A0A381TH35_9ZZZZ</name>
<organism evidence="1">
    <name type="scientific">marine metagenome</name>
    <dbReference type="NCBI Taxonomy" id="408172"/>
    <lineage>
        <taxon>unclassified sequences</taxon>
        <taxon>metagenomes</taxon>
        <taxon>ecological metagenomes</taxon>
    </lineage>
</organism>
<gene>
    <name evidence="1" type="ORF">METZ01_LOCUS67675</name>
</gene>
<reference evidence="1" key="1">
    <citation type="submission" date="2018-05" db="EMBL/GenBank/DDBJ databases">
        <authorList>
            <person name="Lanie J.A."/>
            <person name="Ng W.-L."/>
            <person name="Kazmierczak K.M."/>
            <person name="Andrzejewski T.M."/>
            <person name="Davidsen T.M."/>
            <person name="Wayne K.J."/>
            <person name="Tettelin H."/>
            <person name="Glass J.I."/>
            <person name="Rusch D."/>
            <person name="Podicherti R."/>
            <person name="Tsui H.-C.T."/>
            <person name="Winkler M.E."/>
        </authorList>
    </citation>
    <scope>NUCLEOTIDE SEQUENCE</scope>
</reference>
<proteinExistence type="predicted"/>
<accession>A0A381TH35</accession>
<dbReference type="AlphaFoldDB" id="A0A381TH35"/>